<protein>
    <submittedName>
        <fullName evidence="3">PhzF family phenazine biosynthesis protein</fullName>
    </submittedName>
</protein>
<dbReference type="PANTHER" id="PTHR13774:SF39">
    <property type="entry name" value="BIOSYNTHESIS PROTEIN, PUTATIVE-RELATED"/>
    <property type="match status" value="1"/>
</dbReference>
<evidence type="ECO:0000256" key="1">
    <source>
        <dbReference type="ARBA" id="ARBA00008270"/>
    </source>
</evidence>
<keyword evidence="4" id="KW-1185">Reference proteome</keyword>
<accession>A0ABV7GZ45</accession>
<organism evidence="3 4">
    <name type="scientific">Psychromarinibacter halotolerans</name>
    <dbReference type="NCBI Taxonomy" id="1775175"/>
    <lineage>
        <taxon>Bacteria</taxon>
        <taxon>Pseudomonadati</taxon>
        <taxon>Pseudomonadota</taxon>
        <taxon>Alphaproteobacteria</taxon>
        <taxon>Rhodobacterales</taxon>
        <taxon>Paracoccaceae</taxon>
        <taxon>Psychromarinibacter</taxon>
    </lineage>
</organism>
<name>A0ABV7GZ45_9RHOB</name>
<dbReference type="Proteomes" id="UP001595632">
    <property type="component" value="Unassembled WGS sequence"/>
</dbReference>
<dbReference type="PIRSF" id="PIRSF016184">
    <property type="entry name" value="PhzC_PhzF"/>
    <property type="match status" value="1"/>
</dbReference>
<dbReference type="EMBL" id="JBHRTB010000010">
    <property type="protein sequence ID" value="MFC3144402.1"/>
    <property type="molecule type" value="Genomic_DNA"/>
</dbReference>
<comment type="similarity">
    <text evidence="1">Belongs to the PhzF family.</text>
</comment>
<dbReference type="Pfam" id="PF02567">
    <property type="entry name" value="PhzC-PhzF"/>
    <property type="match status" value="1"/>
</dbReference>
<comment type="caution">
    <text evidence="3">The sequence shown here is derived from an EMBL/GenBank/DDBJ whole genome shotgun (WGS) entry which is preliminary data.</text>
</comment>
<evidence type="ECO:0000313" key="4">
    <source>
        <dbReference type="Proteomes" id="UP001595632"/>
    </source>
</evidence>
<reference evidence="4" key="1">
    <citation type="journal article" date="2019" name="Int. J. Syst. Evol. Microbiol.">
        <title>The Global Catalogue of Microorganisms (GCM) 10K type strain sequencing project: providing services to taxonomists for standard genome sequencing and annotation.</title>
        <authorList>
            <consortium name="The Broad Institute Genomics Platform"/>
            <consortium name="The Broad Institute Genome Sequencing Center for Infectious Disease"/>
            <person name="Wu L."/>
            <person name="Ma J."/>
        </authorList>
    </citation>
    <scope>NUCLEOTIDE SEQUENCE [LARGE SCALE GENOMIC DNA]</scope>
    <source>
        <strain evidence="4">KCTC 52366</strain>
    </source>
</reference>
<dbReference type="InterPro" id="IPR003719">
    <property type="entry name" value="Phenazine_PhzF-like"/>
</dbReference>
<proteinExistence type="inferred from homology"/>
<evidence type="ECO:0000313" key="3">
    <source>
        <dbReference type="EMBL" id="MFC3144402.1"/>
    </source>
</evidence>
<dbReference type="SUPFAM" id="SSF54506">
    <property type="entry name" value="Diaminopimelate epimerase-like"/>
    <property type="match status" value="1"/>
</dbReference>
<dbReference type="PANTHER" id="PTHR13774">
    <property type="entry name" value="PHENAZINE BIOSYNTHESIS PROTEIN"/>
    <property type="match status" value="1"/>
</dbReference>
<dbReference type="RefSeq" id="WP_275633888.1">
    <property type="nucleotide sequence ID" value="NZ_JARGYD010000006.1"/>
</dbReference>
<evidence type="ECO:0000256" key="2">
    <source>
        <dbReference type="ARBA" id="ARBA00023235"/>
    </source>
</evidence>
<sequence>MTSTDTITPQSVGDADALSAIRRYAAFSDGDHGGNPAGVMIADRLPDVDEMQSLAVRVGYSETVFAAPERDGTWRVRYFSPEAEIPFCGHATIALGAALAETVGAGTFPLRLNAAEITVEAAVDDTGARAALRSPPTRSAPAADALVAETLSLLSLSDSDLDPRLPPAIAEAGATHLVLALASHEALQKMSYNFTRGRDLMLTWDLGTICLVHATGGTEFAARNLFASHGVYEDPATGAAAGAFSGYLRDLGWPHSGRIVIRQGEEMGFPSIIKVGIPSLAGSPVIVSGRARSIRPD</sequence>
<dbReference type="NCBIfam" id="TIGR00654">
    <property type="entry name" value="PhzF_family"/>
    <property type="match status" value="1"/>
</dbReference>
<dbReference type="Gene3D" id="3.10.310.10">
    <property type="entry name" value="Diaminopimelate Epimerase, Chain A, domain 1"/>
    <property type="match status" value="2"/>
</dbReference>
<keyword evidence="2" id="KW-0413">Isomerase</keyword>
<gene>
    <name evidence="3" type="ORF">ACFOGP_16885</name>
</gene>